<name>A0ACD0WD75_CLALS</name>
<dbReference type="Proteomes" id="UP000326582">
    <property type="component" value="Chromosome 1"/>
</dbReference>
<organism evidence="1 2">
    <name type="scientific">Clavispora lusitaniae</name>
    <name type="common">Candida lusitaniae</name>
    <dbReference type="NCBI Taxonomy" id="36911"/>
    <lineage>
        <taxon>Eukaryota</taxon>
        <taxon>Fungi</taxon>
        <taxon>Dikarya</taxon>
        <taxon>Ascomycota</taxon>
        <taxon>Saccharomycotina</taxon>
        <taxon>Pichiomycetes</taxon>
        <taxon>Metschnikowiaceae</taxon>
        <taxon>Clavispora</taxon>
    </lineage>
</organism>
<evidence type="ECO:0000313" key="2">
    <source>
        <dbReference type="Proteomes" id="UP000326582"/>
    </source>
</evidence>
<keyword evidence="2" id="KW-1185">Reference proteome</keyword>
<gene>
    <name evidence="1" type="ORF">EJF14_10300</name>
</gene>
<evidence type="ECO:0000313" key="1">
    <source>
        <dbReference type="EMBL" id="QFZ25209.1"/>
    </source>
</evidence>
<sequence>MPPTLNTRRRNLLNQIKITNNRIYDSIPEGKRRRAASTREPERVFRSSRSSGKPIEVKALPRRKTQSAPTVVPQNGTTLRRIGRPRLFSVTVLEKNPDRYILKIKYNRRNRMARRLLGTKNQPKPEPEKASYAPSIQTSKRKRGRPPITKPPPVLEDIAPEQPDLDVLETSIDSELPYKGVLPFPDCTINSTDPTPLDREMFARFQLEGERRKREQEDAILQLRDDDTEQKESNNSTPMPQSYYYQKSRIEKIQFREFVIDTWYSSPYPEEYSQSQILYICEHCLKYMKSPMSYDRHQLKICTIANNHPPGVEIYRDSEAKIAIWEVDGRKNIEYCQNLCLLAKLFLNSKTLYYDVEPFLFYILTEIDDHDPSIYHFVGYFSKEKLNNSDYNVSCIVTLPIYQRKGYGSLLIDFSYMLSRSEFKFGTPEKPLSDLGLLSYRAYWKVTIAYVLRDLHNKYLSQSNDSNIMLSIEILSKLTGMKPSDVVVGLEQLNALVKSVETGGYAIVINLPVIDKVIAKQEKKGYIKLKQQNLQWKPLIYGPSGGINSAPAYLASAGNTGAASQASQPIAISNSISMISEFLKDDINNPYTYEEEAYKEIDSLTSGEIKDNLRRWRTKDGEWDTNSLVVCHPDFANGIPMVRSYTNASNDPKIMDEFQEQVSEGESELGIDEIIDDEQPSYDESADLEEEASDEAIFEDTQNGGDEDNADEDDADEDDANEDDANEDDADEDDSDEDDADEDDADDADEVDADEDDADEELSNSNQRGKGDFNNERDNGLQTYETYLEIGPTKGQETSDSEEEVVQRRFRRKKQQPSLTRKSRRLRSSNVVSNGDNLGRRLRTRRNLGN</sequence>
<accession>A0ACD0WD75</accession>
<reference evidence="2" key="1">
    <citation type="journal article" date="2019" name="MBio">
        <title>Comparative genomics for the elucidation of multidrug resistance (MDR) in Candida lusitaniae.</title>
        <authorList>
            <person name="Kannan A."/>
            <person name="Asner S.A."/>
            <person name="Trachsel E."/>
            <person name="Kelly S."/>
            <person name="Parker J."/>
            <person name="Sanglard D."/>
        </authorList>
    </citation>
    <scope>NUCLEOTIDE SEQUENCE [LARGE SCALE GENOMIC DNA]</scope>
    <source>
        <strain evidence="2">P1</strain>
    </source>
</reference>
<proteinExistence type="predicted"/>
<protein>
    <submittedName>
        <fullName evidence="1">Histone acetyltransferase</fullName>
    </submittedName>
</protein>
<dbReference type="EMBL" id="CP038484">
    <property type="protein sequence ID" value="QFZ25209.1"/>
    <property type="molecule type" value="Genomic_DNA"/>
</dbReference>